<name>A0A9P8C270_9HELO</name>
<protein>
    <submittedName>
        <fullName evidence="1">Uncharacterized protein</fullName>
    </submittedName>
</protein>
<dbReference type="Proteomes" id="UP000824998">
    <property type="component" value="Unassembled WGS sequence"/>
</dbReference>
<sequence length="131" mass="15071">MVCITTFLPLTFLFLTFLFLAVKVLALRVLALRGRIFLESCLWDVGSGVDFGVLIDRIRLLGLERCGLRGLEYGGLWRWIQIVLLMLGHAGLLRLRHVDCAMWALLLGKLLSLRSRVILPERTRKFRCMKK</sequence>
<gene>
    <name evidence="1" type="ORF">BJ875DRAFT_471685</name>
</gene>
<accession>A0A9P8C270</accession>
<organism evidence="1 2">
    <name type="scientific">Amylocarpus encephaloides</name>
    <dbReference type="NCBI Taxonomy" id="45428"/>
    <lineage>
        <taxon>Eukaryota</taxon>
        <taxon>Fungi</taxon>
        <taxon>Dikarya</taxon>
        <taxon>Ascomycota</taxon>
        <taxon>Pezizomycotina</taxon>
        <taxon>Leotiomycetes</taxon>
        <taxon>Helotiales</taxon>
        <taxon>Helotiales incertae sedis</taxon>
        <taxon>Amylocarpus</taxon>
    </lineage>
</organism>
<evidence type="ECO:0000313" key="1">
    <source>
        <dbReference type="EMBL" id="KAG9230625.1"/>
    </source>
</evidence>
<dbReference type="AlphaFoldDB" id="A0A9P8C270"/>
<reference evidence="1" key="1">
    <citation type="journal article" date="2021" name="IMA Fungus">
        <title>Genomic characterization of three marine fungi, including Emericellopsis atlantica sp. nov. with signatures of a generalist lifestyle and marine biomass degradation.</title>
        <authorList>
            <person name="Hagestad O.C."/>
            <person name="Hou L."/>
            <person name="Andersen J.H."/>
            <person name="Hansen E.H."/>
            <person name="Altermark B."/>
            <person name="Li C."/>
            <person name="Kuhnert E."/>
            <person name="Cox R.J."/>
            <person name="Crous P.W."/>
            <person name="Spatafora J.W."/>
            <person name="Lail K."/>
            <person name="Amirebrahimi M."/>
            <person name="Lipzen A."/>
            <person name="Pangilinan J."/>
            <person name="Andreopoulos W."/>
            <person name="Hayes R.D."/>
            <person name="Ng V."/>
            <person name="Grigoriev I.V."/>
            <person name="Jackson S.A."/>
            <person name="Sutton T.D.S."/>
            <person name="Dobson A.D.W."/>
            <person name="Rama T."/>
        </authorList>
    </citation>
    <scope>NUCLEOTIDE SEQUENCE</scope>
    <source>
        <strain evidence="1">TRa018bII</strain>
    </source>
</reference>
<dbReference type="EMBL" id="MU251657">
    <property type="protein sequence ID" value="KAG9230625.1"/>
    <property type="molecule type" value="Genomic_DNA"/>
</dbReference>
<comment type="caution">
    <text evidence="1">The sequence shown here is derived from an EMBL/GenBank/DDBJ whole genome shotgun (WGS) entry which is preliminary data.</text>
</comment>
<keyword evidence="2" id="KW-1185">Reference proteome</keyword>
<proteinExistence type="predicted"/>
<evidence type="ECO:0000313" key="2">
    <source>
        <dbReference type="Proteomes" id="UP000824998"/>
    </source>
</evidence>